<comment type="caution">
    <text evidence="1">The sequence shown here is derived from an EMBL/GenBank/DDBJ whole genome shotgun (WGS) entry which is preliminary data.</text>
</comment>
<dbReference type="OrthoDB" id="9810886at2"/>
<dbReference type="EMBL" id="PVBT01000001">
    <property type="protein sequence ID" value="PRD58919.1"/>
    <property type="molecule type" value="Genomic_DNA"/>
</dbReference>
<dbReference type="Proteomes" id="UP000238563">
    <property type="component" value="Unassembled WGS sequence"/>
</dbReference>
<dbReference type="Pfam" id="PF06353">
    <property type="entry name" value="DUF1062"/>
    <property type="match status" value="1"/>
</dbReference>
<evidence type="ECO:0000313" key="1">
    <source>
        <dbReference type="EMBL" id="PRD58919.1"/>
    </source>
</evidence>
<dbReference type="RefSeq" id="WP_105733141.1">
    <property type="nucleotide sequence ID" value="NZ_PVBT01000001.1"/>
</dbReference>
<proteinExistence type="predicted"/>
<organism evidence="1 2">
    <name type="scientific">Phyllobacterium myrsinacearum</name>
    <dbReference type="NCBI Taxonomy" id="28101"/>
    <lineage>
        <taxon>Bacteria</taxon>
        <taxon>Pseudomonadati</taxon>
        <taxon>Pseudomonadota</taxon>
        <taxon>Alphaproteobacteria</taxon>
        <taxon>Hyphomicrobiales</taxon>
        <taxon>Phyllobacteriaceae</taxon>
        <taxon>Phyllobacterium</taxon>
    </lineage>
</organism>
<keyword evidence="2" id="KW-1185">Reference proteome</keyword>
<accession>A0A2S9K035</accession>
<protein>
    <recommendedName>
        <fullName evidence="3">DUF1062 domain-containing protein</fullName>
    </recommendedName>
</protein>
<dbReference type="AlphaFoldDB" id="A0A2S9K035"/>
<name>A0A2S9K035_9HYPH</name>
<reference evidence="1 2" key="1">
    <citation type="submission" date="2018-02" db="EMBL/GenBank/DDBJ databases">
        <title>The draft genome of Phyllobacterium myrsinacearum DSM5892.</title>
        <authorList>
            <person name="Li L."/>
            <person name="Liu L."/>
            <person name="Zhang X."/>
            <person name="Wang T."/>
        </authorList>
    </citation>
    <scope>NUCLEOTIDE SEQUENCE [LARGE SCALE GENOMIC DNA]</scope>
    <source>
        <strain evidence="1 2">DSM 5892</strain>
    </source>
</reference>
<dbReference type="InterPro" id="IPR009412">
    <property type="entry name" value="DUF1062"/>
</dbReference>
<dbReference type="PIRSF" id="PIRSF021719">
    <property type="entry name" value="DUF1062"/>
    <property type="match status" value="1"/>
</dbReference>
<evidence type="ECO:0008006" key="3">
    <source>
        <dbReference type="Google" id="ProtNLM"/>
    </source>
</evidence>
<gene>
    <name evidence="1" type="ORF">C5750_05895</name>
</gene>
<sequence length="211" mass="23766">MSNILSVQWTIVPRTAPQPLIACSHCRCVRPFKSSGKARLNANGRKLDAWLIYKCTVCDNTWNRTIFERRHVRDIDPQTLAALQTNDPEWLEDLAFNLTELQQKTKDGTEFSDVFVAKKLLSQAPDVTHLSIELRLPLTTTVRLDRLLASELALSRSRIQTLERDGLLSTAPSGRNILRKSIGDGLAVLMDISNEPERSRIMDAASRQVNS</sequence>
<evidence type="ECO:0000313" key="2">
    <source>
        <dbReference type="Proteomes" id="UP000238563"/>
    </source>
</evidence>